<sequence>MKFDPIRFFESKRSARFFVPRAELGIRAVGIVLWIFCGVLAGCKEEEQEKLSFIRNDRNGMIRLQSVKHGQLNGGLKEYSFILKQAENVQGVFQIDSVGSNVRIRLTKKNFRIRSTTDCIPSVSENLRSCRLEIPSLEKGKYILSVFEEGPTSWGSDFNLFSGIYGKGYADFEL</sequence>
<evidence type="ECO:0008006" key="3">
    <source>
        <dbReference type="Google" id="ProtNLM"/>
    </source>
</evidence>
<evidence type="ECO:0000313" key="1">
    <source>
        <dbReference type="EMBL" id="EMJ93228.1"/>
    </source>
</evidence>
<comment type="caution">
    <text evidence="1">The sequence shown here is derived from an EMBL/GenBank/DDBJ whole genome shotgun (WGS) entry which is preliminary data.</text>
</comment>
<protein>
    <recommendedName>
        <fullName evidence="3">Lipoprotein</fullName>
    </recommendedName>
</protein>
<dbReference type="OrthoDB" id="9926068at2"/>
<organism evidence="1 2">
    <name type="scientific">Leptospira alstonii serovar Sichuan str. 79601</name>
    <dbReference type="NCBI Taxonomy" id="1218565"/>
    <lineage>
        <taxon>Bacteria</taxon>
        <taxon>Pseudomonadati</taxon>
        <taxon>Spirochaetota</taxon>
        <taxon>Spirochaetia</taxon>
        <taxon>Leptospirales</taxon>
        <taxon>Leptospiraceae</taxon>
        <taxon>Leptospira</taxon>
    </lineage>
</organism>
<gene>
    <name evidence="1" type="ORF">LEP1GSC194_1817</name>
</gene>
<proteinExistence type="predicted"/>
<name>M6CWB9_9LEPT</name>
<dbReference type="RefSeq" id="WP_020774355.1">
    <property type="nucleotide sequence ID" value="NZ_ANIK01000071.1"/>
</dbReference>
<dbReference type="PATRIC" id="fig|1218565.3.peg.3232"/>
<dbReference type="NCBIfam" id="NF047554">
    <property type="entry name" value="LIC_10463_fam"/>
    <property type="match status" value="1"/>
</dbReference>
<dbReference type="EMBL" id="ANIK01000071">
    <property type="protein sequence ID" value="EMJ93228.1"/>
    <property type="molecule type" value="Genomic_DNA"/>
</dbReference>
<accession>M6CWB9</accession>
<dbReference type="AlphaFoldDB" id="M6CWB9"/>
<dbReference type="Proteomes" id="UP000011988">
    <property type="component" value="Unassembled WGS sequence"/>
</dbReference>
<reference evidence="1 2" key="1">
    <citation type="submission" date="2013-01" db="EMBL/GenBank/DDBJ databases">
        <authorList>
            <person name="Harkins D.M."/>
            <person name="Durkin A.S."/>
            <person name="Brinkac L.M."/>
            <person name="Haft D.H."/>
            <person name="Selengut J.D."/>
            <person name="Sanka R."/>
            <person name="DePew J."/>
            <person name="Purushe J."/>
            <person name="Galloway R.L."/>
            <person name="Vinetz J.M."/>
            <person name="Sutton G.G."/>
            <person name="Nierman W.C."/>
            <person name="Fouts D.E."/>
        </authorList>
    </citation>
    <scope>NUCLEOTIDE SEQUENCE [LARGE SCALE GENOMIC DNA]</scope>
    <source>
        <strain evidence="1 2">79601</strain>
    </source>
</reference>
<evidence type="ECO:0000313" key="2">
    <source>
        <dbReference type="Proteomes" id="UP000011988"/>
    </source>
</evidence>